<gene>
    <name evidence="2" type="ORF">V7S43_000330</name>
</gene>
<reference evidence="2 3" key="1">
    <citation type="submission" date="2024-09" db="EMBL/GenBank/DDBJ databases">
        <title>Genome sequencing and assembly of Phytophthora oleae, isolate VK10A, causative agent of rot of olive drupes.</title>
        <authorList>
            <person name="Conti Taguali S."/>
            <person name="Riolo M."/>
            <person name="La Spada F."/>
            <person name="Cacciola S.O."/>
            <person name="Dionisio G."/>
        </authorList>
    </citation>
    <scope>NUCLEOTIDE SEQUENCE [LARGE SCALE GENOMIC DNA]</scope>
    <source>
        <strain evidence="2 3">VK10A</strain>
    </source>
</reference>
<sequence length="276" mass="31329">MEIKVPDLDNLQTKATASGGLNLRSKAAGKGKNLVKSRSTKLTSNSGVEVLRIPAPKPRHNQRKNLKQSKLTKHAKKQKLAAIALPSNNVPVLSRVLEWARHTVDPYHVNNILANYPTIMGDDFMSSRIAQSCREYVCADAYDYNFVIPKSLVIKLNAVTEDERRKCQDRQAFNLEEEAEQPEGFTKEIVAFFPGGTPRFTSGAVYRMVEFYSIVKNFNAWVADLKWLETSKWEELRHTQSCLMKKLALHLSCRILFLRGTSNWPTKLSRSYSVRG</sequence>
<organism evidence="2 3">
    <name type="scientific">Phytophthora oleae</name>
    <dbReference type="NCBI Taxonomy" id="2107226"/>
    <lineage>
        <taxon>Eukaryota</taxon>
        <taxon>Sar</taxon>
        <taxon>Stramenopiles</taxon>
        <taxon>Oomycota</taxon>
        <taxon>Peronosporomycetes</taxon>
        <taxon>Peronosporales</taxon>
        <taxon>Peronosporaceae</taxon>
        <taxon>Phytophthora</taxon>
    </lineage>
</organism>
<accession>A0ABD3GB43</accession>
<name>A0ABD3GB43_9STRA</name>
<evidence type="ECO:0000313" key="3">
    <source>
        <dbReference type="Proteomes" id="UP001632037"/>
    </source>
</evidence>
<comment type="caution">
    <text evidence="2">The sequence shown here is derived from an EMBL/GenBank/DDBJ whole genome shotgun (WGS) entry which is preliminary data.</text>
</comment>
<protein>
    <submittedName>
        <fullName evidence="2">Uncharacterized protein</fullName>
    </submittedName>
</protein>
<dbReference type="EMBL" id="JBIMZQ010000001">
    <property type="protein sequence ID" value="KAL3674374.1"/>
    <property type="molecule type" value="Genomic_DNA"/>
</dbReference>
<evidence type="ECO:0000313" key="2">
    <source>
        <dbReference type="EMBL" id="KAL3674374.1"/>
    </source>
</evidence>
<dbReference type="Proteomes" id="UP001632037">
    <property type="component" value="Unassembled WGS sequence"/>
</dbReference>
<feature type="compositionally biased region" description="Basic residues" evidence="1">
    <location>
        <begin position="27"/>
        <end position="39"/>
    </location>
</feature>
<dbReference type="AlphaFoldDB" id="A0ABD3GB43"/>
<evidence type="ECO:0000256" key="1">
    <source>
        <dbReference type="SAM" id="MobiDB-lite"/>
    </source>
</evidence>
<keyword evidence="3" id="KW-1185">Reference proteome</keyword>
<feature type="region of interest" description="Disordered" evidence="1">
    <location>
        <begin position="22"/>
        <end position="46"/>
    </location>
</feature>
<proteinExistence type="predicted"/>